<sequence>MIMRYVRYDKKGSVRIWTNAAGKDHSPQFNVPHAAFPSCRKLEAVLNQEQWFNLDFTYPFTSYSAISSRSSPSGFSSLSPDLSDLDDAEQPGSSRTSSNITFHPIINAGIVDVDNILVPLDGTAGYAGGTIRGGNFTFKAPVEVDGMENAVLTRKTTVDIPSAGPAELPYVLIISCTIGFSWLVRIFTMAVVLSSWVLVASLVYITIIVYASALRALIVGAQSFGVLLVKVARGMGATTRLEKARREDSEELKDSGTNDLDGVASLLMIR</sequence>
<feature type="transmembrane region" description="Helical" evidence="2">
    <location>
        <begin position="202"/>
        <end position="229"/>
    </location>
</feature>
<evidence type="ECO:0000256" key="1">
    <source>
        <dbReference type="SAM" id="MobiDB-lite"/>
    </source>
</evidence>
<feature type="transmembrane region" description="Helical" evidence="2">
    <location>
        <begin position="170"/>
        <end position="196"/>
    </location>
</feature>
<keyword evidence="2" id="KW-0472">Membrane</keyword>
<accession>A0A5C3QHZ3</accession>
<keyword evidence="2" id="KW-0812">Transmembrane</keyword>
<proteinExistence type="predicted"/>
<dbReference type="AlphaFoldDB" id="A0A5C3QHZ3"/>
<keyword evidence="2" id="KW-1133">Transmembrane helix</keyword>
<dbReference type="OrthoDB" id="2923771at2759"/>
<evidence type="ECO:0000313" key="3">
    <source>
        <dbReference type="EMBL" id="TFL00101.1"/>
    </source>
</evidence>
<protein>
    <submittedName>
        <fullName evidence="3">Uncharacterized protein</fullName>
    </submittedName>
</protein>
<evidence type="ECO:0000313" key="4">
    <source>
        <dbReference type="Proteomes" id="UP000305067"/>
    </source>
</evidence>
<organism evidence="3 4">
    <name type="scientific">Pterulicium gracile</name>
    <dbReference type="NCBI Taxonomy" id="1884261"/>
    <lineage>
        <taxon>Eukaryota</taxon>
        <taxon>Fungi</taxon>
        <taxon>Dikarya</taxon>
        <taxon>Basidiomycota</taxon>
        <taxon>Agaricomycotina</taxon>
        <taxon>Agaricomycetes</taxon>
        <taxon>Agaricomycetidae</taxon>
        <taxon>Agaricales</taxon>
        <taxon>Pleurotineae</taxon>
        <taxon>Pterulaceae</taxon>
        <taxon>Pterulicium</taxon>
    </lineage>
</organism>
<keyword evidence="4" id="KW-1185">Reference proteome</keyword>
<gene>
    <name evidence="3" type="ORF">BDV98DRAFT_583723</name>
</gene>
<feature type="region of interest" description="Disordered" evidence="1">
    <location>
        <begin position="78"/>
        <end position="97"/>
    </location>
</feature>
<dbReference type="Proteomes" id="UP000305067">
    <property type="component" value="Unassembled WGS sequence"/>
</dbReference>
<reference evidence="3 4" key="1">
    <citation type="journal article" date="2019" name="Nat. Ecol. Evol.">
        <title>Megaphylogeny resolves global patterns of mushroom evolution.</title>
        <authorList>
            <person name="Varga T."/>
            <person name="Krizsan K."/>
            <person name="Foldi C."/>
            <person name="Dima B."/>
            <person name="Sanchez-Garcia M."/>
            <person name="Sanchez-Ramirez S."/>
            <person name="Szollosi G.J."/>
            <person name="Szarkandi J.G."/>
            <person name="Papp V."/>
            <person name="Albert L."/>
            <person name="Andreopoulos W."/>
            <person name="Angelini C."/>
            <person name="Antonin V."/>
            <person name="Barry K.W."/>
            <person name="Bougher N.L."/>
            <person name="Buchanan P."/>
            <person name="Buyck B."/>
            <person name="Bense V."/>
            <person name="Catcheside P."/>
            <person name="Chovatia M."/>
            <person name="Cooper J."/>
            <person name="Damon W."/>
            <person name="Desjardin D."/>
            <person name="Finy P."/>
            <person name="Geml J."/>
            <person name="Haridas S."/>
            <person name="Hughes K."/>
            <person name="Justo A."/>
            <person name="Karasinski D."/>
            <person name="Kautmanova I."/>
            <person name="Kiss B."/>
            <person name="Kocsube S."/>
            <person name="Kotiranta H."/>
            <person name="LaButti K.M."/>
            <person name="Lechner B.E."/>
            <person name="Liimatainen K."/>
            <person name="Lipzen A."/>
            <person name="Lukacs Z."/>
            <person name="Mihaltcheva S."/>
            <person name="Morgado L.N."/>
            <person name="Niskanen T."/>
            <person name="Noordeloos M.E."/>
            <person name="Ohm R.A."/>
            <person name="Ortiz-Santana B."/>
            <person name="Ovrebo C."/>
            <person name="Racz N."/>
            <person name="Riley R."/>
            <person name="Savchenko A."/>
            <person name="Shiryaev A."/>
            <person name="Soop K."/>
            <person name="Spirin V."/>
            <person name="Szebenyi C."/>
            <person name="Tomsovsky M."/>
            <person name="Tulloss R.E."/>
            <person name="Uehling J."/>
            <person name="Grigoriev I.V."/>
            <person name="Vagvolgyi C."/>
            <person name="Papp T."/>
            <person name="Martin F.M."/>
            <person name="Miettinen O."/>
            <person name="Hibbett D.S."/>
            <person name="Nagy L.G."/>
        </authorList>
    </citation>
    <scope>NUCLEOTIDE SEQUENCE [LARGE SCALE GENOMIC DNA]</scope>
    <source>
        <strain evidence="3 4">CBS 309.79</strain>
    </source>
</reference>
<evidence type="ECO:0000256" key="2">
    <source>
        <dbReference type="SAM" id="Phobius"/>
    </source>
</evidence>
<name>A0A5C3QHZ3_9AGAR</name>
<dbReference type="EMBL" id="ML178830">
    <property type="protein sequence ID" value="TFL00101.1"/>
    <property type="molecule type" value="Genomic_DNA"/>
</dbReference>